<dbReference type="Pfam" id="PF09954">
    <property type="entry name" value="DUF2188"/>
    <property type="match status" value="1"/>
</dbReference>
<dbReference type="InterPro" id="IPR018691">
    <property type="entry name" value="DUF2188"/>
</dbReference>
<reference evidence="2" key="1">
    <citation type="journal article" date="2019" name="Int. J. Syst. Evol. Microbiol.">
        <title>The Global Catalogue of Microorganisms (GCM) 10K type strain sequencing project: providing services to taxonomists for standard genome sequencing and annotation.</title>
        <authorList>
            <consortium name="The Broad Institute Genomics Platform"/>
            <consortium name="The Broad Institute Genome Sequencing Center for Infectious Disease"/>
            <person name="Wu L."/>
            <person name="Ma J."/>
        </authorList>
    </citation>
    <scope>NUCLEOTIDE SEQUENCE [LARGE SCALE GENOMIC DNA]</scope>
    <source>
        <strain evidence="2">CGMCC 1.12295</strain>
    </source>
</reference>
<evidence type="ECO:0000313" key="1">
    <source>
        <dbReference type="EMBL" id="MFD1708665.1"/>
    </source>
</evidence>
<dbReference type="Proteomes" id="UP001597301">
    <property type="component" value="Unassembled WGS sequence"/>
</dbReference>
<comment type="caution">
    <text evidence="1">The sequence shown here is derived from an EMBL/GenBank/DDBJ whole genome shotgun (WGS) entry which is preliminary data.</text>
</comment>
<gene>
    <name evidence="1" type="ORF">ACFSCZ_18490</name>
</gene>
<keyword evidence="2" id="KW-1185">Reference proteome</keyword>
<organism evidence="1 2">
    <name type="scientific">Siminovitchia sediminis</name>
    <dbReference type="NCBI Taxonomy" id="1274353"/>
    <lineage>
        <taxon>Bacteria</taxon>
        <taxon>Bacillati</taxon>
        <taxon>Bacillota</taxon>
        <taxon>Bacilli</taxon>
        <taxon>Bacillales</taxon>
        <taxon>Bacillaceae</taxon>
        <taxon>Siminovitchia</taxon>
    </lineage>
</organism>
<evidence type="ECO:0000313" key="2">
    <source>
        <dbReference type="Proteomes" id="UP001597301"/>
    </source>
</evidence>
<name>A0ABW4KKY3_9BACI</name>
<dbReference type="EMBL" id="JBHUEO010000113">
    <property type="protein sequence ID" value="MFD1708665.1"/>
    <property type="molecule type" value="Genomic_DNA"/>
</dbReference>
<accession>A0ABW4KKY3</accession>
<protein>
    <submittedName>
        <fullName evidence="1">DUF2188 domain-containing protein</fullName>
    </submittedName>
</protein>
<dbReference type="RefSeq" id="WP_380776230.1">
    <property type="nucleotide sequence ID" value="NZ_JBHUEO010000113.1"/>
</dbReference>
<sequence length="120" mass="14006">MPWSNNDYPDSMKNLQDDVREKAIDIANALLEEDYDEGRAISIGIAQARKYMDGDEHRTEYHIQPDEEEWILTRQHTGKAIMREDTKEDLLETAKEYVNEHDGILVIHKLDGSVSDRLYE</sequence>
<proteinExistence type="predicted"/>